<keyword evidence="2" id="KW-1185">Reference proteome</keyword>
<evidence type="ECO:0000313" key="2">
    <source>
        <dbReference type="Proteomes" id="UP000198348"/>
    </source>
</evidence>
<sequence>MTRAQRRDQTQTLLSHSTNGVIRVLRLAELGVPANTAYRRCGLDGPWRRLLPGVVCLHNGPPTREQQVSAALLYAGPDAVATGLEACRQHGLRKTGETDGTGGTGTDGVVHLLVPADRKVHSNGFAVVERTTRMPPAVVRGGTPLAPTTRAVLDACRRITTLAPCRALLAEAVQRRFTTPDKLRAELARGSQRGSAIPRKALAEISEGAHSVAEIDAYGVWQRSQLPVPAWNGRLVGPDGEYIATPDAWFDDVALAWEIDSRQYHSDPDGYAATMARNTRYATHGVVLLQSLPARVRDEPEAVARELRAAYAAAAARPRPDVTHHPVG</sequence>
<dbReference type="OrthoDB" id="4870610at2"/>
<proteinExistence type="predicted"/>
<dbReference type="EMBL" id="FZNW01000002">
    <property type="protein sequence ID" value="SNR32037.1"/>
    <property type="molecule type" value="Genomic_DNA"/>
</dbReference>
<reference evidence="2" key="1">
    <citation type="submission" date="2017-06" db="EMBL/GenBank/DDBJ databases">
        <authorList>
            <person name="Varghese N."/>
            <person name="Submissions S."/>
        </authorList>
    </citation>
    <scope>NUCLEOTIDE SEQUENCE [LARGE SCALE GENOMIC DNA]</scope>
    <source>
        <strain evidence="2">DSM 45207</strain>
    </source>
</reference>
<accession>A0A238VDC2</accession>
<gene>
    <name evidence="1" type="ORF">SAMN06265360_10261</name>
</gene>
<protein>
    <recommendedName>
        <fullName evidence="3">Transcriptional regulator, AbiEi antitoxin, Type IV TA system</fullName>
    </recommendedName>
</protein>
<dbReference type="Proteomes" id="UP000198348">
    <property type="component" value="Unassembled WGS sequence"/>
</dbReference>
<organism evidence="1 2">
    <name type="scientific">Haloechinothrix alba</name>
    <dbReference type="NCBI Taxonomy" id="664784"/>
    <lineage>
        <taxon>Bacteria</taxon>
        <taxon>Bacillati</taxon>
        <taxon>Actinomycetota</taxon>
        <taxon>Actinomycetes</taxon>
        <taxon>Pseudonocardiales</taxon>
        <taxon>Pseudonocardiaceae</taxon>
        <taxon>Haloechinothrix</taxon>
    </lineage>
</organism>
<dbReference type="AlphaFoldDB" id="A0A238VDC2"/>
<evidence type="ECO:0000313" key="1">
    <source>
        <dbReference type="EMBL" id="SNR32037.1"/>
    </source>
</evidence>
<dbReference type="RefSeq" id="WP_141134547.1">
    <property type="nucleotide sequence ID" value="NZ_FZNW01000002.1"/>
</dbReference>
<name>A0A238VDC2_9PSEU</name>
<evidence type="ECO:0008006" key="3">
    <source>
        <dbReference type="Google" id="ProtNLM"/>
    </source>
</evidence>